<evidence type="ECO:0000256" key="1">
    <source>
        <dbReference type="SAM" id="MobiDB-lite"/>
    </source>
</evidence>
<evidence type="ECO:0000256" key="2">
    <source>
        <dbReference type="SAM" id="Phobius"/>
    </source>
</evidence>
<dbReference type="InterPro" id="IPR021517">
    <property type="entry name" value="DUF3180"/>
</dbReference>
<keyword evidence="2" id="KW-0472">Membrane</keyword>
<keyword evidence="2" id="KW-0812">Transmembrane</keyword>
<reference evidence="4" key="1">
    <citation type="journal article" date="2019" name="Int. J. Syst. Evol. Microbiol.">
        <title>The Global Catalogue of Microorganisms (GCM) 10K type strain sequencing project: providing services to taxonomists for standard genome sequencing and annotation.</title>
        <authorList>
            <consortium name="The Broad Institute Genomics Platform"/>
            <consortium name="The Broad Institute Genome Sequencing Center for Infectious Disease"/>
            <person name="Wu L."/>
            <person name="Ma J."/>
        </authorList>
    </citation>
    <scope>NUCLEOTIDE SEQUENCE [LARGE SCALE GENOMIC DNA]</scope>
    <source>
        <strain evidence="4">NBRC 108565</strain>
    </source>
</reference>
<dbReference type="Proteomes" id="UP001321475">
    <property type="component" value="Chromosome"/>
</dbReference>
<keyword evidence="4" id="KW-1185">Reference proteome</keyword>
<evidence type="ECO:0008006" key="5">
    <source>
        <dbReference type="Google" id="ProtNLM"/>
    </source>
</evidence>
<gene>
    <name evidence="3" type="ORF">GCM10025865_19030</name>
</gene>
<evidence type="ECO:0000313" key="4">
    <source>
        <dbReference type="Proteomes" id="UP001321475"/>
    </source>
</evidence>
<name>A0ABN6XCJ5_9CELL</name>
<organism evidence="3 4">
    <name type="scientific">Paraoerskovia sediminicola</name>
    <dbReference type="NCBI Taxonomy" id="1138587"/>
    <lineage>
        <taxon>Bacteria</taxon>
        <taxon>Bacillati</taxon>
        <taxon>Actinomycetota</taxon>
        <taxon>Actinomycetes</taxon>
        <taxon>Micrococcales</taxon>
        <taxon>Cellulomonadaceae</taxon>
        <taxon>Paraoerskovia</taxon>
    </lineage>
</organism>
<protein>
    <recommendedName>
        <fullName evidence="5">DUF3180 domain-containing protein</fullName>
    </recommendedName>
</protein>
<evidence type="ECO:0000313" key="3">
    <source>
        <dbReference type="EMBL" id="BDZ42604.1"/>
    </source>
</evidence>
<dbReference type="EMBL" id="AP027729">
    <property type="protein sequence ID" value="BDZ42604.1"/>
    <property type="molecule type" value="Genomic_DNA"/>
</dbReference>
<feature type="transmembrane region" description="Helical" evidence="2">
    <location>
        <begin position="12"/>
        <end position="32"/>
    </location>
</feature>
<sequence>MSDPAVRPTRVRTLVLVAVASTVLSGIVARLLEDAGVFLAAVPWPVDVALLLLAGAVLWAGSTVRSYLRGNRPGLSGLRAARTLVLAKSAALAGSLLVGWYGGQALVLMGEAGIEARRDKAIAAGVAVLCSVVLAIAGLVAERFCRLPPQDGDPRSGADAPGEEARRDEGPEEEGLPA</sequence>
<proteinExistence type="predicted"/>
<dbReference type="Pfam" id="PF11377">
    <property type="entry name" value="DUF3180"/>
    <property type="match status" value="1"/>
</dbReference>
<keyword evidence="2" id="KW-1133">Transmembrane helix</keyword>
<feature type="transmembrane region" description="Helical" evidence="2">
    <location>
        <begin position="121"/>
        <end position="141"/>
    </location>
</feature>
<feature type="transmembrane region" description="Helical" evidence="2">
    <location>
        <begin position="80"/>
        <end position="101"/>
    </location>
</feature>
<accession>A0ABN6XCJ5</accession>
<feature type="region of interest" description="Disordered" evidence="1">
    <location>
        <begin position="148"/>
        <end position="178"/>
    </location>
</feature>
<dbReference type="RefSeq" id="WP_286217063.1">
    <property type="nucleotide sequence ID" value="NZ_AP027729.1"/>
</dbReference>
<feature type="transmembrane region" description="Helical" evidence="2">
    <location>
        <begin position="44"/>
        <end position="68"/>
    </location>
</feature>